<keyword evidence="4" id="KW-0694">RNA-binding</keyword>
<evidence type="ECO:0000256" key="5">
    <source>
        <dbReference type="RuleBase" id="RU003910"/>
    </source>
</evidence>
<dbReference type="PANTHER" id="PTHR13479">
    <property type="entry name" value="30S RIBOSOMAL PROTEIN S18"/>
    <property type="match status" value="1"/>
</dbReference>
<dbReference type="AlphaFoldDB" id="A0A0G0LVX7"/>
<dbReference type="EMBL" id="LBVV01000003">
    <property type="protein sequence ID" value="KKQ95187.1"/>
    <property type="molecule type" value="Genomic_DNA"/>
</dbReference>
<dbReference type="InterPro" id="IPR001648">
    <property type="entry name" value="Ribosomal_bS18"/>
</dbReference>
<dbReference type="HAMAP" id="MF_00270">
    <property type="entry name" value="Ribosomal_bS18"/>
    <property type="match status" value="1"/>
</dbReference>
<dbReference type="GO" id="GO:0070181">
    <property type="term" value="F:small ribosomal subunit rRNA binding"/>
    <property type="evidence" value="ECO:0007669"/>
    <property type="project" value="TreeGrafter"/>
</dbReference>
<name>A0A0G0LVX7_UNCC2</name>
<organism evidence="6 7">
    <name type="scientific">candidate division CPR2 bacterium GW2011_GWC2_39_10</name>
    <dbReference type="NCBI Taxonomy" id="1618345"/>
    <lineage>
        <taxon>Bacteria</taxon>
        <taxon>Bacteria division CPR2</taxon>
    </lineage>
</organism>
<evidence type="ECO:0000313" key="6">
    <source>
        <dbReference type="EMBL" id="KKQ95187.1"/>
    </source>
</evidence>
<dbReference type="GO" id="GO:0022627">
    <property type="term" value="C:cytosolic small ribosomal subunit"/>
    <property type="evidence" value="ECO:0007669"/>
    <property type="project" value="TreeGrafter"/>
</dbReference>
<dbReference type="Proteomes" id="UP000034207">
    <property type="component" value="Unassembled WGS sequence"/>
</dbReference>
<dbReference type="InterPro" id="IPR036870">
    <property type="entry name" value="Ribosomal_bS18_sf"/>
</dbReference>
<comment type="similarity">
    <text evidence="1 4 5">Belongs to the bacterial ribosomal protein bS18 family.</text>
</comment>
<dbReference type="NCBIfam" id="TIGR00165">
    <property type="entry name" value="S18"/>
    <property type="match status" value="1"/>
</dbReference>
<dbReference type="PANTHER" id="PTHR13479:SF40">
    <property type="entry name" value="SMALL RIBOSOMAL SUBUNIT PROTEIN BS18M"/>
    <property type="match status" value="1"/>
</dbReference>
<dbReference type="SUPFAM" id="SSF46911">
    <property type="entry name" value="Ribosomal protein S18"/>
    <property type="match status" value="1"/>
</dbReference>
<keyword evidence="2 4" id="KW-0689">Ribosomal protein</keyword>
<evidence type="ECO:0000256" key="1">
    <source>
        <dbReference type="ARBA" id="ARBA00005589"/>
    </source>
</evidence>
<protein>
    <recommendedName>
        <fullName evidence="4">Small ribosomal subunit protein bS18</fullName>
    </recommendedName>
</protein>
<dbReference type="Pfam" id="PF01084">
    <property type="entry name" value="Ribosomal_S18"/>
    <property type="match status" value="1"/>
</dbReference>
<evidence type="ECO:0000313" key="7">
    <source>
        <dbReference type="Proteomes" id="UP000034207"/>
    </source>
</evidence>
<keyword evidence="4" id="KW-0699">rRNA-binding</keyword>
<comment type="subunit">
    <text evidence="4">Part of the 30S ribosomal subunit. Forms a tight heterodimer with protein bS6.</text>
</comment>
<dbReference type="STRING" id="1618345.UT18_C0003G0046"/>
<reference evidence="6 7" key="1">
    <citation type="journal article" date="2015" name="Nature">
        <title>rRNA introns, odd ribosomes, and small enigmatic genomes across a large radiation of phyla.</title>
        <authorList>
            <person name="Brown C.T."/>
            <person name="Hug L.A."/>
            <person name="Thomas B.C."/>
            <person name="Sharon I."/>
            <person name="Castelle C.J."/>
            <person name="Singh A."/>
            <person name="Wilkins M.J."/>
            <person name="Williams K.H."/>
            <person name="Banfield J.F."/>
        </authorList>
    </citation>
    <scope>NUCLEOTIDE SEQUENCE [LARGE SCALE GENOMIC DNA]</scope>
</reference>
<comment type="function">
    <text evidence="4">Binds as a heterodimer with protein bS6 to the central domain of the 16S rRNA, where it helps stabilize the platform of the 30S subunit.</text>
</comment>
<keyword evidence="3 4" id="KW-0687">Ribonucleoprotein</keyword>
<evidence type="ECO:0000256" key="4">
    <source>
        <dbReference type="HAMAP-Rule" id="MF_00270"/>
    </source>
</evidence>
<dbReference type="PRINTS" id="PR00974">
    <property type="entry name" value="RIBOSOMALS18"/>
</dbReference>
<dbReference type="GO" id="GO:0003735">
    <property type="term" value="F:structural constituent of ribosome"/>
    <property type="evidence" value="ECO:0007669"/>
    <property type="project" value="InterPro"/>
</dbReference>
<accession>A0A0G0LVX7</accession>
<evidence type="ECO:0000256" key="2">
    <source>
        <dbReference type="ARBA" id="ARBA00022980"/>
    </source>
</evidence>
<dbReference type="GO" id="GO:0006412">
    <property type="term" value="P:translation"/>
    <property type="evidence" value="ECO:0007669"/>
    <property type="project" value="UniProtKB-UniRule"/>
</dbReference>
<comment type="caution">
    <text evidence="6">The sequence shown here is derived from an EMBL/GenBank/DDBJ whole genome shotgun (WGS) entry which is preliminary data.</text>
</comment>
<gene>
    <name evidence="4" type="primary">rpsR</name>
    <name evidence="6" type="ORF">UT18_C0003G0046</name>
</gene>
<proteinExistence type="inferred from homology"/>
<sequence>MANYIPKKNCRFCADKIETIDYKDVKMLQKYQTNYGKIESRKMSGTCPRHQRKLANALKRARMMAMLPFTTR</sequence>
<dbReference type="Gene3D" id="4.10.640.10">
    <property type="entry name" value="Ribosomal protein S18"/>
    <property type="match status" value="1"/>
</dbReference>
<evidence type="ECO:0000256" key="3">
    <source>
        <dbReference type="ARBA" id="ARBA00023274"/>
    </source>
</evidence>